<comment type="caution">
    <text evidence="2">The sequence shown here is derived from an EMBL/GenBank/DDBJ whole genome shotgun (WGS) entry which is preliminary data.</text>
</comment>
<evidence type="ECO:0000313" key="2">
    <source>
        <dbReference type="EMBL" id="TCT38188.1"/>
    </source>
</evidence>
<name>A0A4R3NRN2_9GAMM</name>
<dbReference type="OrthoDB" id="9959963at2"/>
<dbReference type="NCBIfam" id="NF038353">
    <property type="entry name" value="FxLYD_dom"/>
    <property type="match status" value="1"/>
</dbReference>
<organism evidence="2 3">
    <name type="scientific">Providencia alcalifaciens</name>
    <dbReference type="NCBI Taxonomy" id="126385"/>
    <lineage>
        <taxon>Bacteria</taxon>
        <taxon>Pseudomonadati</taxon>
        <taxon>Pseudomonadota</taxon>
        <taxon>Gammaproteobacteria</taxon>
        <taxon>Enterobacterales</taxon>
        <taxon>Morganellaceae</taxon>
        <taxon>Providencia</taxon>
    </lineage>
</organism>
<gene>
    <name evidence="2" type="ORF">EC835_101182</name>
</gene>
<keyword evidence="1" id="KW-1133">Transmembrane helix</keyword>
<protein>
    <submittedName>
        <fullName evidence="2">Uncharacterized protein</fullName>
    </submittedName>
</protein>
<feature type="transmembrane region" description="Helical" evidence="1">
    <location>
        <begin position="12"/>
        <end position="34"/>
    </location>
</feature>
<keyword evidence="1" id="KW-0472">Membrane</keyword>
<reference evidence="2 3" key="1">
    <citation type="submission" date="2019-03" db="EMBL/GenBank/DDBJ databases">
        <title>Genomic analyses of the natural microbiome of Caenorhabditis elegans.</title>
        <authorList>
            <person name="Samuel B."/>
        </authorList>
    </citation>
    <scope>NUCLEOTIDE SEQUENCE [LARGE SCALE GENOMIC DNA]</scope>
    <source>
        <strain evidence="2 3">JUb102</strain>
    </source>
</reference>
<dbReference type="EMBL" id="SMAS01000001">
    <property type="protein sequence ID" value="TCT38188.1"/>
    <property type="molecule type" value="Genomic_DNA"/>
</dbReference>
<sequence>MKKLTCHIFHLLASYRSILLVSIISSYFSSFLYASSEKAVAYPAPINISQIEIKYNDQLDYPEIIGNITNVSNVVLYQTYIRFELLKDGVFIGETNYRVTSSIKPKQTVNFIATIPDYDVVPNEQIIVETIAAYYLDKPR</sequence>
<evidence type="ECO:0000256" key="1">
    <source>
        <dbReference type="SAM" id="Phobius"/>
    </source>
</evidence>
<dbReference type="Proteomes" id="UP000295055">
    <property type="component" value="Unassembled WGS sequence"/>
</dbReference>
<keyword evidence="1" id="KW-0812">Transmembrane</keyword>
<evidence type="ECO:0000313" key="3">
    <source>
        <dbReference type="Proteomes" id="UP000295055"/>
    </source>
</evidence>
<dbReference type="InterPro" id="IPR047676">
    <property type="entry name" value="FxLYD_dom"/>
</dbReference>
<accession>A0A4R3NRN2</accession>
<dbReference type="AlphaFoldDB" id="A0A4R3NRN2"/>
<dbReference type="RefSeq" id="WP_132494399.1">
    <property type="nucleotide sequence ID" value="NZ_SMAS01000001.1"/>
</dbReference>
<proteinExistence type="predicted"/>